<feature type="transmembrane region" description="Helical" evidence="1">
    <location>
        <begin position="47"/>
        <end position="71"/>
    </location>
</feature>
<name>A0ABU8U9X3_9ACTN</name>
<feature type="transmembrane region" description="Helical" evidence="1">
    <location>
        <begin position="6"/>
        <end position="26"/>
    </location>
</feature>
<keyword evidence="3" id="KW-1185">Reference proteome</keyword>
<dbReference type="EMBL" id="JBBKAM010000002">
    <property type="protein sequence ID" value="MEJ8644697.1"/>
    <property type="molecule type" value="Genomic_DNA"/>
</dbReference>
<organism evidence="2 3">
    <name type="scientific">Streptomyces caledonius</name>
    <dbReference type="NCBI Taxonomy" id="3134107"/>
    <lineage>
        <taxon>Bacteria</taxon>
        <taxon>Bacillati</taxon>
        <taxon>Actinomycetota</taxon>
        <taxon>Actinomycetes</taxon>
        <taxon>Kitasatosporales</taxon>
        <taxon>Streptomycetaceae</taxon>
        <taxon>Streptomyces</taxon>
    </lineage>
</organism>
<keyword evidence="1" id="KW-0812">Transmembrane</keyword>
<keyword evidence="1" id="KW-1133">Transmembrane helix</keyword>
<gene>
    <name evidence="2" type="ORF">WKI68_32240</name>
</gene>
<sequence length="102" mass="10653">MNIPLWARWAVLGLAALQILGAYAALRRVRSQEGARRTEAKLDLVDALAGVVLLTGLAFGHFAVAACAAAVQLSTGAVKLIRWIRSRGKPAPPAPTAPDGQA</sequence>
<accession>A0ABU8U9X3</accession>
<evidence type="ECO:0000313" key="2">
    <source>
        <dbReference type="EMBL" id="MEJ8644697.1"/>
    </source>
</evidence>
<evidence type="ECO:0000256" key="1">
    <source>
        <dbReference type="SAM" id="Phobius"/>
    </source>
</evidence>
<reference evidence="2 3" key="1">
    <citation type="submission" date="2024-03" db="EMBL/GenBank/DDBJ databases">
        <title>Novel Streptomyces species of biotechnological and ecological value are a feature of Machair soil.</title>
        <authorList>
            <person name="Prole J.R."/>
            <person name="Goodfellow M."/>
            <person name="Allenby N."/>
            <person name="Ward A.C."/>
        </authorList>
    </citation>
    <scope>NUCLEOTIDE SEQUENCE [LARGE SCALE GENOMIC DNA]</scope>
    <source>
        <strain evidence="2 3">MS1.HAVA.3</strain>
    </source>
</reference>
<comment type="caution">
    <text evidence="2">The sequence shown here is derived from an EMBL/GenBank/DDBJ whole genome shotgun (WGS) entry which is preliminary data.</text>
</comment>
<protein>
    <submittedName>
        <fullName evidence="2">Uncharacterized protein</fullName>
    </submittedName>
</protein>
<dbReference type="Proteomes" id="UP001382904">
    <property type="component" value="Unassembled WGS sequence"/>
</dbReference>
<proteinExistence type="predicted"/>
<evidence type="ECO:0000313" key="3">
    <source>
        <dbReference type="Proteomes" id="UP001382904"/>
    </source>
</evidence>
<keyword evidence="1" id="KW-0472">Membrane</keyword>